<dbReference type="AlphaFoldDB" id="A0A3P6AS19"/>
<accession>A0A3P6AS19</accession>
<gene>
    <name evidence="2" type="ORF">BOLC3T13602H</name>
</gene>
<feature type="signal peptide" evidence="1">
    <location>
        <begin position="1"/>
        <end position="22"/>
    </location>
</feature>
<keyword evidence="1" id="KW-0732">Signal</keyword>
<dbReference type="EMBL" id="LR031872">
    <property type="protein sequence ID" value="VDC86951.1"/>
    <property type="molecule type" value="Genomic_DNA"/>
</dbReference>
<organism evidence="2">
    <name type="scientific">Brassica oleracea</name>
    <name type="common">Wild cabbage</name>
    <dbReference type="NCBI Taxonomy" id="3712"/>
    <lineage>
        <taxon>Eukaryota</taxon>
        <taxon>Viridiplantae</taxon>
        <taxon>Streptophyta</taxon>
        <taxon>Embryophyta</taxon>
        <taxon>Tracheophyta</taxon>
        <taxon>Spermatophyta</taxon>
        <taxon>Magnoliopsida</taxon>
        <taxon>eudicotyledons</taxon>
        <taxon>Gunneridae</taxon>
        <taxon>Pentapetalae</taxon>
        <taxon>rosids</taxon>
        <taxon>malvids</taxon>
        <taxon>Brassicales</taxon>
        <taxon>Brassicaceae</taxon>
        <taxon>Brassiceae</taxon>
        <taxon>Brassica</taxon>
    </lineage>
</organism>
<proteinExistence type="predicted"/>
<evidence type="ECO:0000313" key="2">
    <source>
        <dbReference type="EMBL" id="VDC86951.1"/>
    </source>
</evidence>
<feature type="chain" id="PRO_5018023588" evidence="1">
    <location>
        <begin position="23"/>
        <end position="80"/>
    </location>
</feature>
<protein>
    <submittedName>
        <fullName evidence="2">Uncharacterized protein</fullName>
    </submittedName>
</protein>
<name>A0A3P6AS19_BRAOL</name>
<evidence type="ECO:0000256" key="1">
    <source>
        <dbReference type="SAM" id="SignalP"/>
    </source>
</evidence>
<sequence>MSSSQFAIFCIILIALFPLHECIFVDGQIIERPFMPPEKTCTEIQCPTKSDKARRCFCCGVNEERICYADPRQCAADCGR</sequence>
<reference evidence="2" key="1">
    <citation type="submission" date="2018-11" db="EMBL/GenBank/DDBJ databases">
        <authorList>
            <consortium name="Genoscope - CEA"/>
            <person name="William W."/>
        </authorList>
    </citation>
    <scope>NUCLEOTIDE SEQUENCE</scope>
</reference>